<proteinExistence type="predicted"/>
<keyword evidence="9 15" id="KW-0067">ATP-binding</keyword>
<evidence type="ECO:0000256" key="1">
    <source>
        <dbReference type="ARBA" id="ARBA00000085"/>
    </source>
</evidence>
<dbReference type="InterPro" id="IPR029016">
    <property type="entry name" value="GAF-like_dom_sf"/>
</dbReference>
<evidence type="ECO:0000256" key="11">
    <source>
        <dbReference type="ARBA" id="ARBA00023012"/>
    </source>
</evidence>
<feature type="transmembrane region" description="Helical" evidence="13">
    <location>
        <begin position="446"/>
        <end position="464"/>
    </location>
</feature>
<evidence type="ECO:0000256" key="4">
    <source>
        <dbReference type="ARBA" id="ARBA00022553"/>
    </source>
</evidence>
<dbReference type="PANTHER" id="PTHR45569:SF1">
    <property type="entry name" value="SENSOR PROTEIN KDPD"/>
    <property type="match status" value="1"/>
</dbReference>
<keyword evidence="6 13" id="KW-0812">Transmembrane</keyword>
<dbReference type="Gene3D" id="1.10.287.130">
    <property type="match status" value="1"/>
</dbReference>
<reference evidence="16" key="1">
    <citation type="journal article" date="2019" name="Int. J. Syst. Evol. Microbiol.">
        <title>The Global Catalogue of Microorganisms (GCM) 10K type strain sequencing project: providing services to taxonomists for standard genome sequencing and annotation.</title>
        <authorList>
            <consortium name="The Broad Institute Genomics Platform"/>
            <consortium name="The Broad Institute Genome Sequencing Center for Infectious Disease"/>
            <person name="Wu L."/>
            <person name="Ma J."/>
        </authorList>
    </citation>
    <scope>NUCLEOTIDE SEQUENCE [LARGE SCALE GENOMIC DNA]</scope>
    <source>
        <strain evidence="16">KCTC 52039</strain>
    </source>
</reference>
<sequence>MADEGIRPSPTALLERANREGRGRLKIFIGAAPGVGKTWSMLDDGHREWAKGVDVLAAVIETHGRAETEAKLADLPLLPRKPVLYKNRALTEMDLDALLARRPELALIDELAHTNAEGGRHEKRWQDVAEVLAAGINVYTTLNIQHIETLNETVARITGVRVRETVPDQVLELADEIELIDLPPDELLERLKAGKIYPQDQAARALTSFFIKGNLTALRELAMRTAADRVDAQLREHMAANAIEGPWPTQERILVCLNDSPAAREAIRVAKRAADRARADWIAVNVTSARQQDLAEAPRDRISNALRLAERLGAEVATIEADGNTAETILSYARTRNVRRIIVGYPRQRGFLTRWLQEDVVQHLMRGAGSFEITVASQPDERLAAQPPRFSLARPTLRGVTEALGITLLANFAAALADRLFPVASLSVIFMTAVVIVAARQGNLPAIIASVLGFFSYDFFFVDPRRTFTITDRSEVLTLCLFLVASLITGTLAARLRHRARVQTEIADRTNKLYDFSRKVAAAAQRDDLIWAVVSHVAVTLRCESILLMPDAAEVLHVVGGFPPEDQLEVRDQTAAQFAWEKGQPAGRDSDTLPTARWYFMPLKTTEHRLGVLGIAFPDDGALTRLDQRLMDALCDQIVLALERLRLSEDLATTRLATETERLRTALLSSVSHDLRTPLVTIIGAAGSLTEASDLPDTSRLELAELIREEGERLDRYVQNLLDMTRLGHGALRPHLGPVDLAEVIGSARHRMRAILRAHPLTTDLPALPPVQADPVLLEQVLFNIIDNAAKYAPDGSEITLAAEAHGSLVTLSIADSGPGIPAEDRARIFEMFYRVEGGDRQRAGTGLGLAICKGLIEAMGGSIRAEATWPNGTGTRIVITLQIHPTP</sequence>
<dbReference type="InterPro" id="IPR003018">
    <property type="entry name" value="GAF"/>
</dbReference>
<dbReference type="Pfam" id="PF02518">
    <property type="entry name" value="HATPase_c"/>
    <property type="match status" value="1"/>
</dbReference>
<feature type="transmembrane region" description="Helical" evidence="13">
    <location>
        <begin position="420"/>
        <end position="439"/>
    </location>
</feature>
<dbReference type="EMBL" id="JBHRTO010000001">
    <property type="protein sequence ID" value="MFC3181153.1"/>
    <property type="molecule type" value="Genomic_DNA"/>
</dbReference>
<evidence type="ECO:0000256" key="3">
    <source>
        <dbReference type="ARBA" id="ARBA00012438"/>
    </source>
</evidence>
<dbReference type="SMART" id="SM00388">
    <property type="entry name" value="HisKA"/>
    <property type="match status" value="1"/>
</dbReference>
<dbReference type="PANTHER" id="PTHR45569">
    <property type="entry name" value="SENSOR PROTEIN KDPD"/>
    <property type="match status" value="1"/>
</dbReference>
<dbReference type="InterPro" id="IPR003594">
    <property type="entry name" value="HATPase_dom"/>
</dbReference>
<dbReference type="CDD" id="cd00082">
    <property type="entry name" value="HisKA"/>
    <property type="match status" value="1"/>
</dbReference>
<dbReference type="InterPro" id="IPR006016">
    <property type="entry name" value="UspA"/>
</dbReference>
<keyword evidence="4" id="KW-0597">Phosphoprotein</keyword>
<dbReference type="Pfam" id="PF00582">
    <property type="entry name" value="Usp"/>
    <property type="match status" value="1"/>
</dbReference>
<comment type="catalytic activity">
    <reaction evidence="1">
        <text>ATP + protein L-histidine = ADP + protein N-phospho-L-histidine.</text>
        <dbReference type="EC" id="2.7.13.3"/>
    </reaction>
</comment>
<dbReference type="Proteomes" id="UP001595547">
    <property type="component" value="Unassembled WGS sequence"/>
</dbReference>
<name>A0ABV7J4U1_9RHOB</name>
<dbReference type="SUPFAM" id="SSF55874">
    <property type="entry name" value="ATPase domain of HSP90 chaperone/DNA topoisomerase II/histidine kinase"/>
    <property type="match status" value="1"/>
</dbReference>
<keyword evidence="12 13" id="KW-0472">Membrane</keyword>
<comment type="caution">
    <text evidence="15">The sequence shown here is derived from an EMBL/GenBank/DDBJ whole genome shotgun (WGS) entry which is preliminary data.</text>
</comment>
<keyword evidence="11" id="KW-0902">Two-component regulatory system</keyword>
<dbReference type="RefSeq" id="WP_380072762.1">
    <property type="nucleotide sequence ID" value="NZ_JBHRTO010000001.1"/>
</dbReference>
<dbReference type="InterPro" id="IPR036097">
    <property type="entry name" value="HisK_dim/P_sf"/>
</dbReference>
<dbReference type="EC" id="2.7.13.3" evidence="3"/>
<keyword evidence="16" id="KW-1185">Reference proteome</keyword>
<evidence type="ECO:0000256" key="12">
    <source>
        <dbReference type="ARBA" id="ARBA00023136"/>
    </source>
</evidence>
<dbReference type="Pfam" id="PF02702">
    <property type="entry name" value="KdpD"/>
    <property type="match status" value="1"/>
</dbReference>
<evidence type="ECO:0000256" key="10">
    <source>
        <dbReference type="ARBA" id="ARBA00022989"/>
    </source>
</evidence>
<keyword evidence="8" id="KW-0418">Kinase</keyword>
<feature type="domain" description="Histidine kinase" evidence="14">
    <location>
        <begin position="670"/>
        <end position="886"/>
    </location>
</feature>
<dbReference type="GO" id="GO:0005524">
    <property type="term" value="F:ATP binding"/>
    <property type="evidence" value="ECO:0007669"/>
    <property type="project" value="UniProtKB-KW"/>
</dbReference>
<dbReference type="InterPro" id="IPR027417">
    <property type="entry name" value="P-loop_NTPase"/>
</dbReference>
<dbReference type="InterPro" id="IPR052023">
    <property type="entry name" value="Histidine_kinase_KdpD"/>
</dbReference>
<dbReference type="Gene3D" id="3.30.450.40">
    <property type="match status" value="1"/>
</dbReference>
<dbReference type="PRINTS" id="PR00344">
    <property type="entry name" value="BCTRLSENSOR"/>
</dbReference>
<dbReference type="InterPro" id="IPR003852">
    <property type="entry name" value="Sig_transdc_His_kinase_KdpD_N"/>
</dbReference>
<evidence type="ECO:0000256" key="13">
    <source>
        <dbReference type="SAM" id="Phobius"/>
    </source>
</evidence>
<organism evidence="15 16">
    <name type="scientific">Cypionkella sinensis</name>
    <dbReference type="NCBI Taxonomy" id="1756043"/>
    <lineage>
        <taxon>Bacteria</taxon>
        <taxon>Pseudomonadati</taxon>
        <taxon>Pseudomonadota</taxon>
        <taxon>Alphaproteobacteria</taxon>
        <taxon>Rhodobacterales</taxon>
        <taxon>Paracoccaceae</taxon>
        <taxon>Cypionkella</taxon>
    </lineage>
</organism>
<keyword evidence="7" id="KW-0547">Nucleotide-binding</keyword>
<dbReference type="Gene3D" id="3.40.50.620">
    <property type="entry name" value="HUPs"/>
    <property type="match status" value="1"/>
</dbReference>
<evidence type="ECO:0000259" key="14">
    <source>
        <dbReference type="PROSITE" id="PS50109"/>
    </source>
</evidence>
<dbReference type="InterPro" id="IPR014729">
    <property type="entry name" value="Rossmann-like_a/b/a_fold"/>
</dbReference>
<dbReference type="SUPFAM" id="SSF55781">
    <property type="entry name" value="GAF domain-like"/>
    <property type="match status" value="1"/>
</dbReference>
<accession>A0ABV7J4U1</accession>
<dbReference type="InterPro" id="IPR036890">
    <property type="entry name" value="HATPase_C_sf"/>
</dbReference>
<dbReference type="Pfam" id="PF13493">
    <property type="entry name" value="DUF4118"/>
    <property type="match status" value="1"/>
</dbReference>
<dbReference type="InterPro" id="IPR025201">
    <property type="entry name" value="KdpD_TM"/>
</dbReference>
<evidence type="ECO:0000256" key="8">
    <source>
        <dbReference type="ARBA" id="ARBA00022777"/>
    </source>
</evidence>
<feature type="transmembrane region" description="Helical" evidence="13">
    <location>
        <begin position="476"/>
        <end position="494"/>
    </location>
</feature>
<dbReference type="SMART" id="SM00387">
    <property type="entry name" value="HATPase_c"/>
    <property type="match status" value="1"/>
</dbReference>
<evidence type="ECO:0000313" key="15">
    <source>
        <dbReference type="EMBL" id="MFC3181153.1"/>
    </source>
</evidence>
<dbReference type="PROSITE" id="PS50109">
    <property type="entry name" value="HIS_KIN"/>
    <property type="match status" value="1"/>
</dbReference>
<dbReference type="InterPro" id="IPR004358">
    <property type="entry name" value="Sig_transdc_His_kin-like_C"/>
</dbReference>
<dbReference type="Gene3D" id="1.20.120.620">
    <property type="entry name" value="Backbone structure of the membrane domain of e. Coli histidine kinase receptor kdpd"/>
    <property type="match status" value="1"/>
</dbReference>
<dbReference type="SUPFAM" id="SSF47384">
    <property type="entry name" value="Homodimeric domain of signal transducing histidine kinase"/>
    <property type="match status" value="1"/>
</dbReference>
<dbReference type="Gene3D" id="3.30.565.10">
    <property type="entry name" value="Histidine kinase-like ATPase, C-terminal domain"/>
    <property type="match status" value="1"/>
</dbReference>
<dbReference type="InterPro" id="IPR003661">
    <property type="entry name" value="HisK_dim/P_dom"/>
</dbReference>
<evidence type="ECO:0000313" key="16">
    <source>
        <dbReference type="Proteomes" id="UP001595547"/>
    </source>
</evidence>
<dbReference type="Pfam" id="PF00512">
    <property type="entry name" value="HisKA"/>
    <property type="match status" value="1"/>
</dbReference>
<dbReference type="CDD" id="cd00075">
    <property type="entry name" value="HATPase"/>
    <property type="match status" value="1"/>
</dbReference>
<evidence type="ECO:0000256" key="9">
    <source>
        <dbReference type="ARBA" id="ARBA00022840"/>
    </source>
</evidence>
<evidence type="ECO:0000256" key="5">
    <source>
        <dbReference type="ARBA" id="ARBA00022679"/>
    </source>
</evidence>
<evidence type="ECO:0000256" key="6">
    <source>
        <dbReference type="ARBA" id="ARBA00022692"/>
    </source>
</evidence>
<comment type="subcellular location">
    <subcellularLocation>
        <location evidence="2">Membrane</location>
        <topology evidence="2">Multi-pass membrane protein</topology>
    </subcellularLocation>
</comment>
<evidence type="ECO:0000256" key="2">
    <source>
        <dbReference type="ARBA" id="ARBA00004141"/>
    </source>
</evidence>
<dbReference type="Gene3D" id="3.40.50.300">
    <property type="entry name" value="P-loop containing nucleotide triphosphate hydrolases"/>
    <property type="match status" value="1"/>
</dbReference>
<protein>
    <recommendedName>
        <fullName evidence="3">histidine kinase</fullName>
        <ecNumber evidence="3">2.7.13.3</ecNumber>
    </recommendedName>
</protein>
<dbReference type="InterPro" id="IPR038318">
    <property type="entry name" value="KdpD_sf"/>
</dbReference>
<dbReference type="Pfam" id="PF13492">
    <property type="entry name" value="GAF_3"/>
    <property type="match status" value="1"/>
</dbReference>
<dbReference type="SUPFAM" id="SSF52402">
    <property type="entry name" value="Adenine nucleotide alpha hydrolases-like"/>
    <property type="match status" value="1"/>
</dbReference>
<gene>
    <name evidence="15" type="ORF">ACFOGH_09155</name>
</gene>
<keyword evidence="5" id="KW-0808">Transferase</keyword>
<keyword evidence="10 13" id="KW-1133">Transmembrane helix</keyword>
<dbReference type="InterPro" id="IPR005467">
    <property type="entry name" value="His_kinase_dom"/>
</dbReference>
<evidence type="ECO:0000256" key="7">
    <source>
        <dbReference type="ARBA" id="ARBA00022741"/>
    </source>
</evidence>